<keyword evidence="3" id="KW-1185">Reference proteome</keyword>
<protein>
    <recommendedName>
        <fullName evidence="4">DUF2393 domain-containing protein</fullName>
    </recommendedName>
</protein>
<reference evidence="2 3" key="1">
    <citation type="submission" date="2020-10" db="EMBL/GenBank/DDBJ databases">
        <title>Genome Sequencing of Rodentibacter spp. strain DSM111151.</title>
        <authorList>
            <person name="Benga L."/>
            <person name="Lautwein T."/>
        </authorList>
    </citation>
    <scope>NUCLEOTIDE SEQUENCE [LARGE SCALE GENOMIC DNA]</scope>
    <source>
        <strain evidence="2 3">DSM 111151</strain>
    </source>
</reference>
<evidence type="ECO:0000256" key="1">
    <source>
        <dbReference type="SAM" id="SignalP"/>
    </source>
</evidence>
<proteinExistence type="predicted"/>
<name>A0ABX6UX85_9PAST</name>
<accession>A0ABX6UX85</accession>
<dbReference type="RefSeq" id="WP_194812232.1">
    <property type="nucleotide sequence ID" value="NZ_CP063056.1"/>
</dbReference>
<dbReference type="EMBL" id="CP063056">
    <property type="protein sequence ID" value="QPB42654.1"/>
    <property type="molecule type" value="Genomic_DNA"/>
</dbReference>
<evidence type="ECO:0008006" key="4">
    <source>
        <dbReference type="Google" id="ProtNLM"/>
    </source>
</evidence>
<sequence length="163" mass="18394">MKNLKSLITLSMASLFFAMNVSAAQSKEGVKSESKKERISKITSVTQAISINAENQHLSVDNNGQALAVFKYTVSNISNKPISAVQWLSIYVNKREVVHSQDMNIDLVSPLLPGKSFTINLQLPFVQIQEKFRPVFMDSQAKIEVYSVDQVIRFSDQNELRER</sequence>
<feature type="chain" id="PRO_5046916529" description="DUF2393 domain-containing protein" evidence="1">
    <location>
        <begin position="24"/>
        <end position="163"/>
    </location>
</feature>
<evidence type="ECO:0000313" key="2">
    <source>
        <dbReference type="EMBL" id="QPB42654.1"/>
    </source>
</evidence>
<feature type="signal peptide" evidence="1">
    <location>
        <begin position="1"/>
        <end position="23"/>
    </location>
</feature>
<dbReference type="Proteomes" id="UP000663069">
    <property type="component" value="Chromosome"/>
</dbReference>
<evidence type="ECO:0000313" key="3">
    <source>
        <dbReference type="Proteomes" id="UP000663069"/>
    </source>
</evidence>
<gene>
    <name evidence="2" type="ORF">IHV77_00560</name>
</gene>
<organism evidence="2 3">
    <name type="scientific">Rodentibacter haemolyticus</name>
    <dbReference type="NCBI Taxonomy" id="2778911"/>
    <lineage>
        <taxon>Bacteria</taxon>
        <taxon>Pseudomonadati</taxon>
        <taxon>Pseudomonadota</taxon>
        <taxon>Gammaproteobacteria</taxon>
        <taxon>Pasteurellales</taxon>
        <taxon>Pasteurellaceae</taxon>
        <taxon>Rodentibacter</taxon>
    </lineage>
</organism>
<keyword evidence="1" id="KW-0732">Signal</keyword>